<dbReference type="Pfam" id="PF00122">
    <property type="entry name" value="E1-E2_ATPase"/>
    <property type="match status" value="1"/>
</dbReference>
<evidence type="ECO:0000256" key="1">
    <source>
        <dbReference type="ARBA" id="ARBA00004141"/>
    </source>
</evidence>
<dbReference type="PRINTS" id="PR00119">
    <property type="entry name" value="CATATPASE"/>
</dbReference>
<evidence type="ECO:0000256" key="6">
    <source>
        <dbReference type="SAM" id="Phobius"/>
    </source>
</evidence>
<proteinExistence type="predicted"/>
<dbReference type="Proteomes" id="UP001193081">
    <property type="component" value="Unassembled WGS sequence"/>
</dbReference>
<dbReference type="EMBL" id="SIJK02000072">
    <property type="protein sequence ID" value="MBP1468507.1"/>
    <property type="molecule type" value="Genomic_DNA"/>
</dbReference>
<keyword evidence="9" id="KW-1185">Reference proteome</keyword>
<dbReference type="NCBIfam" id="TIGR01494">
    <property type="entry name" value="ATPase_P-type"/>
    <property type="match status" value="2"/>
</dbReference>
<feature type="transmembrane region" description="Helical" evidence="6">
    <location>
        <begin position="253"/>
        <end position="274"/>
    </location>
</feature>
<feature type="transmembrane region" description="Helical" evidence="6">
    <location>
        <begin position="717"/>
        <end position="746"/>
    </location>
</feature>
<accession>A0ABS4DGF1</accession>
<evidence type="ECO:0000313" key="9">
    <source>
        <dbReference type="Proteomes" id="UP001193081"/>
    </source>
</evidence>
<dbReference type="SUPFAM" id="SSF81665">
    <property type="entry name" value="Calcium ATPase, transmembrane domain M"/>
    <property type="match status" value="1"/>
</dbReference>
<evidence type="ECO:0000256" key="4">
    <source>
        <dbReference type="ARBA" id="ARBA00022989"/>
    </source>
</evidence>
<evidence type="ECO:0000256" key="5">
    <source>
        <dbReference type="ARBA" id="ARBA00023136"/>
    </source>
</evidence>
<dbReference type="InterPro" id="IPR023298">
    <property type="entry name" value="ATPase_P-typ_TM_dom_sf"/>
</dbReference>
<dbReference type="Pfam" id="PF00702">
    <property type="entry name" value="Hydrolase"/>
    <property type="match status" value="1"/>
</dbReference>
<sequence>MVQDVDAGNTLPLQGLTTQEVQQRIANGQVNKVTGIATRSYGQILRENVFTFINNMLFGLGLILLLLGRPFDALISAGVVFINAMVSSIQELQAKRQLDQIALLNLPRAIVLRDGQEQQLAPDDVVLGDILRVDAGDQIIVDSVIVKGQIEVDESQLTGESDLIVKTNGDKVFSGSYCVSGSAFYRAEKVGNESLSNQITAGARSYKRVLTPLQQDINVLVRVFLLIVLYLEIMLVLNSFIQTRGFTESVQDVTVVAGLIPNGLFLSIAVAYAISAVRIIKFGVLVQQSNAIESLSNIDTLCVDKTGTLTANRLQMNAVFPLGMGEAELQDILGEMMASTQAGNKTSEAVAAAYPRQARQVVEEVPFSSARKWSAIAFGEADRRGIYALGAFEMLQPYLSDHAHGETMQQQMQTWSDQGLRVLVVAYHPDPTLLSNQGDATQLPPLQPIGLISLSDELRPEARETLERFLRAGVQPKIISGDSPETVAALAKQAGLPGDIKLVSGPQLAQMSESEFAEAAASATIFGRITPQQKESLIKALRARGHYIAMVGDGVNDVLSLKQAHLGIAMQSGSAATRNVADIILTNDSFAVLSPAVEEGQRIVNGMQDVLRLFLTHTAILAMITLSTLMVSSAIFPIRLIHSALITFLAVGVPTPLIALWARPGAIARVGLIRRLLRFLLPTALLSGIFGLIVLYGSMFIEFVVQGGLSIPPEEQVVFGATIITYAQSSLTTFLLLTGLLLVVFVEPPTAWWVGGDELSGDWRPTILAAVCAGIYLTILFVPLFRGWATLQLPSLASFGLILGCAIAWLFLLRWVWRSNALGRFLGVDFGVLPHQQ</sequence>
<keyword evidence="4 6" id="KW-1133">Transmembrane helix</keyword>
<dbReference type="InterPro" id="IPR036412">
    <property type="entry name" value="HAD-like_sf"/>
</dbReference>
<dbReference type="Gene3D" id="3.40.1110.10">
    <property type="entry name" value="Calcium-transporting ATPase, cytoplasmic domain N"/>
    <property type="match status" value="1"/>
</dbReference>
<dbReference type="InterPro" id="IPR018303">
    <property type="entry name" value="ATPase_P-typ_P_site"/>
</dbReference>
<dbReference type="InterPro" id="IPR008250">
    <property type="entry name" value="ATPase_P-typ_transduc_dom_A_sf"/>
</dbReference>
<evidence type="ECO:0000313" key="8">
    <source>
        <dbReference type="EMBL" id="MBP1468507.1"/>
    </source>
</evidence>
<dbReference type="InterPro" id="IPR059000">
    <property type="entry name" value="ATPase_P-type_domA"/>
</dbReference>
<feature type="domain" description="P-type ATPase A" evidence="7">
    <location>
        <begin position="107"/>
        <end position="201"/>
    </location>
</feature>
<dbReference type="SFLD" id="SFLDS00003">
    <property type="entry name" value="Haloacid_Dehalogenase"/>
    <property type="match status" value="1"/>
</dbReference>
<feature type="transmembrane region" description="Helical" evidence="6">
    <location>
        <begin position="641"/>
        <end position="662"/>
    </location>
</feature>
<feature type="transmembrane region" description="Helical" evidence="6">
    <location>
        <begin position="683"/>
        <end position="705"/>
    </location>
</feature>
<dbReference type="InterPro" id="IPR023299">
    <property type="entry name" value="ATPase_P-typ_cyto_dom_N"/>
</dbReference>
<feature type="transmembrane region" description="Helical" evidence="6">
    <location>
        <begin position="610"/>
        <end position="635"/>
    </location>
</feature>
<feature type="transmembrane region" description="Helical" evidence="6">
    <location>
        <begin position="767"/>
        <end position="785"/>
    </location>
</feature>
<evidence type="ECO:0000256" key="3">
    <source>
        <dbReference type="ARBA" id="ARBA00022967"/>
    </source>
</evidence>
<dbReference type="PANTHER" id="PTHR42861">
    <property type="entry name" value="CALCIUM-TRANSPORTING ATPASE"/>
    <property type="match status" value="1"/>
</dbReference>
<dbReference type="SFLD" id="SFLDF00027">
    <property type="entry name" value="p-type_atpase"/>
    <property type="match status" value="1"/>
</dbReference>
<comment type="subcellular location">
    <subcellularLocation>
        <location evidence="1">Membrane</location>
        <topology evidence="1">Multi-pass membrane protein</topology>
    </subcellularLocation>
</comment>
<comment type="caution">
    <text evidence="8">The sequence shown here is derived from an EMBL/GenBank/DDBJ whole genome shotgun (WGS) entry which is preliminary data.</text>
</comment>
<dbReference type="InterPro" id="IPR001757">
    <property type="entry name" value="P_typ_ATPase"/>
</dbReference>
<reference evidence="8 9" key="1">
    <citation type="submission" date="2021-03" db="EMBL/GenBank/DDBJ databases">
        <authorList>
            <person name="Grouzdev D.S."/>
        </authorList>
    </citation>
    <scope>NUCLEOTIDE SEQUENCE [LARGE SCALE GENOMIC DNA]</scope>
    <source>
        <strain evidence="8 9">M50-1</strain>
    </source>
</reference>
<organism evidence="8 9">
    <name type="scientific">Candidatus Chloroploca mongolica</name>
    <dbReference type="NCBI Taxonomy" id="2528176"/>
    <lineage>
        <taxon>Bacteria</taxon>
        <taxon>Bacillati</taxon>
        <taxon>Chloroflexota</taxon>
        <taxon>Chloroflexia</taxon>
        <taxon>Chloroflexales</taxon>
        <taxon>Chloroflexineae</taxon>
        <taxon>Oscillochloridaceae</taxon>
        <taxon>Candidatus Chloroploca</taxon>
    </lineage>
</organism>
<protein>
    <submittedName>
        <fullName evidence="8">HAD-IC family P-type ATPase</fullName>
    </submittedName>
</protein>
<dbReference type="SFLD" id="SFLDG00002">
    <property type="entry name" value="C1.7:_P-type_atpase_like"/>
    <property type="match status" value="1"/>
</dbReference>
<dbReference type="SUPFAM" id="SSF81653">
    <property type="entry name" value="Calcium ATPase, transduction domain A"/>
    <property type="match status" value="1"/>
</dbReference>
<dbReference type="InterPro" id="IPR023214">
    <property type="entry name" value="HAD_sf"/>
</dbReference>
<keyword evidence="2 6" id="KW-0812">Transmembrane</keyword>
<dbReference type="Gene3D" id="3.40.50.1000">
    <property type="entry name" value="HAD superfamily/HAD-like"/>
    <property type="match status" value="1"/>
</dbReference>
<feature type="transmembrane region" description="Helical" evidence="6">
    <location>
        <begin position="797"/>
        <end position="817"/>
    </location>
</feature>
<dbReference type="RefSeq" id="WP_135481338.1">
    <property type="nucleotide sequence ID" value="NZ_SIJK02000072.1"/>
</dbReference>
<name>A0ABS4DGF1_9CHLR</name>
<dbReference type="InterPro" id="IPR044492">
    <property type="entry name" value="P_typ_ATPase_HD_dom"/>
</dbReference>
<feature type="transmembrane region" description="Helical" evidence="6">
    <location>
        <begin position="49"/>
        <end position="67"/>
    </location>
</feature>
<keyword evidence="5 6" id="KW-0472">Membrane</keyword>
<dbReference type="Gene3D" id="1.20.1110.10">
    <property type="entry name" value="Calcium-transporting ATPase, transmembrane domain"/>
    <property type="match status" value="1"/>
</dbReference>
<gene>
    <name evidence="8" type="ORF">EYB53_022535</name>
</gene>
<evidence type="ECO:0000256" key="2">
    <source>
        <dbReference type="ARBA" id="ARBA00022692"/>
    </source>
</evidence>
<evidence type="ECO:0000259" key="7">
    <source>
        <dbReference type="Pfam" id="PF00122"/>
    </source>
</evidence>
<dbReference type="Gene3D" id="2.70.150.10">
    <property type="entry name" value="Calcium-transporting ATPase, cytoplasmic transduction domain A"/>
    <property type="match status" value="1"/>
</dbReference>
<dbReference type="SUPFAM" id="SSF56784">
    <property type="entry name" value="HAD-like"/>
    <property type="match status" value="1"/>
</dbReference>
<dbReference type="PRINTS" id="PR00120">
    <property type="entry name" value="HATPASE"/>
</dbReference>
<feature type="transmembrane region" description="Helical" evidence="6">
    <location>
        <begin position="219"/>
        <end position="241"/>
    </location>
</feature>
<dbReference type="PROSITE" id="PS00154">
    <property type="entry name" value="ATPASE_E1_E2"/>
    <property type="match status" value="1"/>
</dbReference>
<keyword evidence="3" id="KW-1278">Translocase</keyword>
<dbReference type="SUPFAM" id="SSF81660">
    <property type="entry name" value="Metal cation-transporting ATPase, ATP-binding domain N"/>
    <property type="match status" value="1"/>
</dbReference>